<evidence type="ECO:0000313" key="3">
    <source>
        <dbReference type="EMBL" id="MFD1661696.1"/>
    </source>
</evidence>
<dbReference type="PROSITE" id="PS51257">
    <property type="entry name" value="PROKAR_LIPOPROTEIN"/>
    <property type="match status" value="1"/>
</dbReference>
<organism evidence="3 4">
    <name type="scientific">Streptomyces caeni</name>
    <dbReference type="NCBI Taxonomy" id="2307231"/>
    <lineage>
        <taxon>Bacteria</taxon>
        <taxon>Bacillati</taxon>
        <taxon>Actinomycetota</taxon>
        <taxon>Actinomycetes</taxon>
        <taxon>Kitasatosporales</taxon>
        <taxon>Streptomycetaceae</taxon>
        <taxon>Streptomyces</taxon>
    </lineage>
</organism>
<sequence>MPRSPVRHRPARCALRAGLAAVAAAAATGALGGCSSGPAGPPASPPSSSRPAPAASATPPSGPVVLDERARGTTVRVPTGTRVVVRLHSTYWSTPAGSDPRVLAPAGAGTTPAGTCRPGGGCGVSSAEFTARRSGTALVTARRDSCGEAMRCSPGQGRYEVTVTVTP</sequence>
<dbReference type="EMBL" id="JBHUDX010000083">
    <property type="protein sequence ID" value="MFD1661696.1"/>
    <property type="molecule type" value="Genomic_DNA"/>
</dbReference>
<dbReference type="Proteomes" id="UP001597261">
    <property type="component" value="Unassembled WGS sequence"/>
</dbReference>
<proteinExistence type="predicted"/>
<evidence type="ECO:0008006" key="5">
    <source>
        <dbReference type="Google" id="ProtNLM"/>
    </source>
</evidence>
<comment type="caution">
    <text evidence="3">The sequence shown here is derived from an EMBL/GenBank/DDBJ whole genome shotgun (WGS) entry which is preliminary data.</text>
</comment>
<feature type="compositionally biased region" description="Low complexity" evidence="1">
    <location>
        <begin position="46"/>
        <end position="59"/>
    </location>
</feature>
<feature type="signal peptide" evidence="2">
    <location>
        <begin position="1"/>
        <end position="32"/>
    </location>
</feature>
<protein>
    <recommendedName>
        <fullName evidence="5">Proteinase inhibitor I42 chagasin domain-containing protein</fullName>
    </recommendedName>
</protein>
<gene>
    <name evidence="3" type="ORF">ACFSL4_26730</name>
</gene>
<evidence type="ECO:0000256" key="1">
    <source>
        <dbReference type="SAM" id="MobiDB-lite"/>
    </source>
</evidence>
<evidence type="ECO:0000256" key="2">
    <source>
        <dbReference type="SAM" id="SignalP"/>
    </source>
</evidence>
<keyword evidence="4" id="KW-1185">Reference proteome</keyword>
<evidence type="ECO:0000313" key="4">
    <source>
        <dbReference type="Proteomes" id="UP001597261"/>
    </source>
</evidence>
<accession>A0ABW4IXM6</accession>
<feature type="region of interest" description="Disordered" evidence="1">
    <location>
        <begin position="30"/>
        <end position="71"/>
    </location>
</feature>
<dbReference type="RefSeq" id="WP_381088002.1">
    <property type="nucleotide sequence ID" value="NZ_JBHUDX010000083.1"/>
</dbReference>
<reference evidence="4" key="1">
    <citation type="journal article" date="2019" name="Int. J. Syst. Evol. Microbiol.">
        <title>The Global Catalogue of Microorganisms (GCM) 10K type strain sequencing project: providing services to taxonomists for standard genome sequencing and annotation.</title>
        <authorList>
            <consortium name="The Broad Institute Genomics Platform"/>
            <consortium name="The Broad Institute Genome Sequencing Center for Infectious Disease"/>
            <person name="Wu L."/>
            <person name="Ma J."/>
        </authorList>
    </citation>
    <scope>NUCLEOTIDE SEQUENCE [LARGE SCALE GENOMIC DNA]</scope>
    <source>
        <strain evidence="4">CGMCC 1.12470</strain>
    </source>
</reference>
<keyword evidence="2" id="KW-0732">Signal</keyword>
<feature type="chain" id="PRO_5047226862" description="Proteinase inhibitor I42 chagasin domain-containing protein" evidence="2">
    <location>
        <begin position="33"/>
        <end position="167"/>
    </location>
</feature>
<name>A0ABW4IXM6_9ACTN</name>